<reference evidence="2 3" key="1">
    <citation type="submission" date="2024-03" db="EMBL/GenBank/DDBJ databases">
        <title>The genome assembly and annotation of the cricket Gryllus longicercus Weissman &amp; Gray.</title>
        <authorList>
            <person name="Szrajer S."/>
            <person name="Gray D."/>
            <person name="Ylla G."/>
        </authorList>
    </citation>
    <scope>NUCLEOTIDE SEQUENCE [LARGE SCALE GENOMIC DNA]</scope>
    <source>
        <strain evidence="2">DAG 2021-001</strain>
        <tissue evidence="2">Whole body minus gut</tissue>
    </source>
</reference>
<dbReference type="Proteomes" id="UP001378592">
    <property type="component" value="Unassembled WGS sequence"/>
</dbReference>
<name>A0AAN9VMU6_9ORTH</name>
<comment type="caution">
    <text evidence="2">The sequence shown here is derived from an EMBL/GenBank/DDBJ whole genome shotgun (WGS) entry which is preliminary data.</text>
</comment>
<protein>
    <submittedName>
        <fullName evidence="2">Uncharacterized protein</fullName>
    </submittedName>
</protein>
<gene>
    <name evidence="2" type="ORF">R5R35_004990</name>
</gene>
<dbReference type="EMBL" id="JAZDUA010000390">
    <property type="protein sequence ID" value="KAK7793287.1"/>
    <property type="molecule type" value="Genomic_DNA"/>
</dbReference>
<evidence type="ECO:0000313" key="3">
    <source>
        <dbReference type="Proteomes" id="UP001378592"/>
    </source>
</evidence>
<organism evidence="2 3">
    <name type="scientific">Gryllus longicercus</name>
    <dbReference type="NCBI Taxonomy" id="2509291"/>
    <lineage>
        <taxon>Eukaryota</taxon>
        <taxon>Metazoa</taxon>
        <taxon>Ecdysozoa</taxon>
        <taxon>Arthropoda</taxon>
        <taxon>Hexapoda</taxon>
        <taxon>Insecta</taxon>
        <taxon>Pterygota</taxon>
        <taxon>Neoptera</taxon>
        <taxon>Polyneoptera</taxon>
        <taxon>Orthoptera</taxon>
        <taxon>Ensifera</taxon>
        <taxon>Gryllidea</taxon>
        <taxon>Grylloidea</taxon>
        <taxon>Gryllidae</taxon>
        <taxon>Gryllinae</taxon>
        <taxon>Gryllus</taxon>
    </lineage>
</organism>
<dbReference type="AlphaFoldDB" id="A0AAN9VMU6"/>
<evidence type="ECO:0000313" key="2">
    <source>
        <dbReference type="EMBL" id="KAK7793287.1"/>
    </source>
</evidence>
<sequence length="119" mass="13970">MDSDSSESDAQSSRLGTPPRKSRKRHYDQKYSKLWEKDKEFAGWLQESTKGEGYFYCKSGIASQLSITQFGQTHSKKSFEDKIKFGETRMACFWQKIIYLLTLLVTKRNLFKMFALFLK</sequence>
<proteinExistence type="predicted"/>
<evidence type="ECO:0000256" key="1">
    <source>
        <dbReference type="SAM" id="MobiDB-lite"/>
    </source>
</evidence>
<keyword evidence="3" id="KW-1185">Reference proteome</keyword>
<feature type="region of interest" description="Disordered" evidence="1">
    <location>
        <begin position="1"/>
        <end position="28"/>
    </location>
</feature>
<accession>A0AAN9VMU6</accession>